<dbReference type="Pfam" id="PF26395">
    <property type="entry name" value="E2-CBASS"/>
    <property type="match status" value="1"/>
</dbReference>
<dbReference type="Proteomes" id="UP000624183">
    <property type="component" value="Unassembled WGS sequence"/>
</dbReference>
<gene>
    <name evidence="2" type="ORF">GCM10010328_62200</name>
</gene>
<feature type="domain" description="Type II CBASS E2 protein" evidence="1">
    <location>
        <begin position="73"/>
        <end position="189"/>
    </location>
</feature>
<evidence type="ECO:0000313" key="2">
    <source>
        <dbReference type="EMBL" id="GGZ78913.1"/>
    </source>
</evidence>
<accession>A0ABQ3CDY3</accession>
<dbReference type="InterPro" id="IPR058588">
    <property type="entry name" value="E2-CBASS"/>
</dbReference>
<organism evidence="2 3">
    <name type="scientific">Streptomyces rubiginosohelvolus</name>
    <dbReference type="NCBI Taxonomy" id="67362"/>
    <lineage>
        <taxon>Bacteria</taxon>
        <taxon>Bacillati</taxon>
        <taxon>Actinomycetota</taxon>
        <taxon>Actinomycetes</taxon>
        <taxon>Kitasatosporales</taxon>
        <taxon>Streptomycetaceae</taxon>
        <taxon>Streptomyces</taxon>
    </lineage>
</organism>
<comment type="caution">
    <text evidence="2">The sequence shown here is derived from an EMBL/GenBank/DDBJ whole genome shotgun (WGS) entry which is preliminary data.</text>
</comment>
<sequence length="194" mass="21174">MTIATLLRHVGIDVPRYVTVDGEVILDASTAAVGVVQVAPHRFHGGEDPSPEREDYSGAWWALDPAAKEADRAHMAAAFPGFYCLEDGGDYAYGGTLNTGRGRFQVLVMPQVDKSLPSVFPRSGLQLGRPAGRRFVNSPHLYLSGALCVAGRTDWDPDRHNTATAVAWAAHWFCAYTEWRITGRWPTDGYGQVA</sequence>
<proteinExistence type="predicted"/>
<evidence type="ECO:0000313" key="3">
    <source>
        <dbReference type="Proteomes" id="UP000624183"/>
    </source>
</evidence>
<name>A0ABQ3CDY3_9ACTN</name>
<protein>
    <recommendedName>
        <fullName evidence="1">Type II CBASS E2 protein domain-containing protein</fullName>
    </recommendedName>
</protein>
<dbReference type="EMBL" id="BMUW01000019">
    <property type="protein sequence ID" value="GGZ78913.1"/>
    <property type="molecule type" value="Genomic_DNA"/>
</dbReference>
<evidence type="ECO:0000259" key="1">
    <source>
        <dbReference type="Pfam" id="PF26395"/>
    </source>
</evidence>
<keyword evidence="3" id="KW-1185">Reference proteome</keyword>
<reference evidence="3" key="1">
    <citation type="journal article" date="2019" name="Int. J. Syst. Evol. Microbiol.">
        <title>The Global Catalogue of Microorganisms (GCM) 10K type strain sequencing project: providing services to taxonomists for standard genome sequencing and annotation.</title>
        <authorList>
            <consortium name="The Broad Institute Genomics Platform"/>
            <consortium name="The Broad Institute Genome Sequencing Center for Infectious Disease"/>
            <person name="Wu L."/>
            <person name="Ma J."/>
        </authorList>
    </citation>
    <scope>NUCLEOTIDE SEQUENCE [LARGE SCALE GENOMIC DNA]</scope>
    <source>
        <strain evidence="3">JCM 4602</strain>
    </source>
</reference>